<keyword evidence="7" id="KW-0808">Transferase</keyword>
<proteinExistence type="inferred from homology"/>
<dbReference type="Bgee" id="ENSPANG00000004894">
    <property type="expression patterns" value="Expressed in cornea and 66 other cell types or tissues"/>
</dbReference>
<protein>
    <recommendedName>
        <fullName evidence="18">glucosylceramide beta-1,4-galactosyltransferase</fullName>
        <ecNumber evidence="18">2.4.1.274</ecNumber>
    </recommendedName>
    <alternativeName>
        <fullName evidence="19">Glucosylceramide beta-1,4-galactosyltransferase</fullName>
    </alternativeName>
    <alternativeName>
        <fullName evidence="20">Lactosylceramide synthase</fullName>
    </alternativeName>
</protein>
<dbReference type="eggNOG" id="KOG3916">
    <property type="taxonomic scope" value="Eukaryota"/>
</dbReference>
<feature type="domain" description="Galactosyltransferase N-terminal" evidence="24">
    <location>
        <begin position="267"/>
        <end position="401"/>
    </location>
</feature>
<feature type="region of interest" description="Disordered" evidence="21">
    <location>
        <begin position="66"/>
        <end position="151"/>
    </location>
</feature>
<dbReference type="Ensembl" id="ENSPANT00000016401.4">
    <property type="protein sequence ID" value="ENSPANP00000014619.2"/>
    <property type="gene ID" value="ENSPANG00000004894.4"/>
</dbReference>
<evidence type="ECO:0000256" key="14">
    <source>
        <dbReference type="ARBA" id="ARBA00023157"/>
    </source>
</evidence>
<evidence type="ECO:0000256" key="17">
    <source>
        <dbReference type="ARBA" id="ARBA00052889"/>
    </source>
</evidence>
<dbReference type="SUPFAM" id="SSF53448">
    <property type="entry name" value="Nucleotide-diphospho-sugar transferases"/>
    <property type="match status" value="1"/>
</dbReference>
<keyword evidence="16" id="KW-0464">Manganese</keyword>
<dbReference type="Pfam" id="PF02709">
    <property type="entry name" value="Glyco_transf_7C"/>
    <property type="match status" value="1"/>
</dbReference>
<evidence type="ECO:0000313" key="26">
    <source>
        <dbReference type="Proteomes" id="UP000028761"/>
    </source>
</evidence>
<dbReference type="GO" id="GO:0005975">
    <property type="term" value="P:carbohydrate metabolic process"/>
    <property type="evidence" value="ECO:0007669"/>
    <property type="project" value="InterPro"/>
</dbReference>
<reference evidence="25 26" key="1">
    <citation type="submission" date="2012-03" db="EMBL/GenBank/DDBJ databases">
        <title>Whole Genome Assembly of Papio anubis.</title>
        <authorList>
            <person name="Liu Y.L."/>
            <person name="Abraham K.A."/>
            <person name="Akbar H.A."/>
            <person name="Ali S.A."/>
            <person name="Anosike U.A."/>
            <person name="Aqrawi P.A."/>
            <person name="Arias F.A."/>
            <person name="Attaway T.A."/>
            <person name="Awwad R.A."/>
            <person name="Babu C.B."/>
            <person name="Bandaranaike D.B."/>
            <person name="Battles P.B."/>
            <person name="Bell A.B."/>
            <person name="Beltran B.B."/>
            <person name="Berhane-Mersha D.B."/>
            <person name="Bess C.B."/>
            <person name="Bickham C.B."/>
            <person name="Bolden T.B."/>
            <person name="Carter K.C."/>
            <person name="Chau D.C."/>
            <person name="Chavez A.C."/>
            <person name="Clerc-Blankenburg K.C."/>
            <person name="Coyle M.C."/>
            <person name="Dao M.D."/>
            <person name="Davila M.L.D."/>
            <person name="Davy-Carroll L.D."/>
            <person name="Denson S.D."/>
            <person name="Dinh H.D."/>
            <person name="Fernandez S.F."/>
            <person name="Fernando P.F."/>
            <person name="Forbes L.F."/>
            <person name="Francis C.F."/>
            <person name="Francisco L.F."/>
            <person name="Fu Q.F."/>
            <person name="Garcia-Iii R.G."/>
            <person name="Garrett T.G."/>
            <person name="Gross S.G."/>
            <person name="Gubbala S.G."/>
            <person name="Hirani K.H."/>
            <person name="Hogues M.H."/>
            <person name="Hollins B.H."/>
            <person name="Jackson L.J."/>
            <person name="Javaid M.J."/>
            <person name="Jhangiani S.J."/>
            <person name="Johnson A.J."/>
            <person name="Johnson B.J."/>
            <person name="Jones J.J."/>
            <person name="Joshi V.J."/>
            <person name="Kalu J.K."/>
            <person name="Khan N.K."/>
            <person name="Korchina V.K."/>
            <person name="Kovar C.K."/>
            <person name="Lago L.L."/>
            <person name="Lara F.L."/>
            <person name="Le T.-K.L."/>
            <person name="Lee S.L."/>
            <person name="Legall-Iii F.L."/>
            <person name="Lemon S.L."/>
            <person name="Liu J.L."/>
            <person name="Liu Y.-S.L."/>
            <person name="Liyanage D.L."/>
            <person name="Lopez J.L."/>
            <person name="Lorensuhewa L.L."/>
            <person name="Mata R.M."/>
            <person name="Mathew T.M."/>
            <person name="Mercado C.M."/>
            <person name="Mercado I.M."/>
            <person name="Morales K.M."/>
            <person name="Morgan M.M."/>
            <person name="Munidasa M.M."/>
            <person name="Ngo D.N."/>
            <person name="Nguyen L.N."/>
            <person name="Nguyen T.N."/>
            <person name="Nguyen N.N."/>
            <person name="Obregon M.O."/>
            <person name="Okwuonu G.O."/>
            <person name="Ongeri F.O."/>
            <person name="Onwere C.O."/>
            <person name="Osifeso I.O."/>
            <person name="Parra A.P."/>
            <person name="Patil S.P."/>
            <person name="Perez A.P."/>
            <person name="Perez Y.P."/>
            <person name="Pham C.P."/>
            <person name="Pu L.-L.P."/>
            <person name="Puazo M.P."/>
            <person name="Quiroz J.Q."/>
            <person name="Rouhana J.R."/>
            <person name="Ruiz M.R."/>
            <person name="Ruiz S.-J.R."/>
            <person name="Saada N.S."/>
            <person name="Santibanez J.S."/>
            <person name="Scheel M.S."/>
            <person name="Schneider B.S."/>
            <person name="Simmons D.S."/>
            <person name="Sisson I.S."/>
            <person name="Tang L.-Y.T."/>
            <person name="Thornton R.T."/>
            <person name="Tisius J.T."/>
            <person name="Toledanes G.T."/>
            <person name="Trejos Z.T."/>
            <person name="Usmani K.U."/>
            <person name="Varghese R.V."/>
            <person name="Vattathil S.V."/>
            <person name="Vee V.V."/>
            <person name="Walker D.W."/>
            <person name="Weissenberger G.W."/>
            <person name="White C.W."/>
            <person name="Williams A.W."/>
            <person name="Woodworth J.W."/>
            <person name="Wright R.W."/>
            <person name="Zhu Y.Z."/>
            <person name="Han Y.H."/>
            <person name="Newsham I.N."/>
            <person name="Nazareth L.N."/>
            <person name="Worley K.W."/>
            <person name="Muzny D.M."/>
            <person name="Rogers J.R."/>
            <person name="Gibbs R.G."/>
        </authorList>
    </citation>
    <scope>NUCLEOTIDE SEQUENCE [LARGE SCALE GENOMIC DNA]</scope>
</reference>
<feature type="compositionally biased region" description="Basic residues" evidence="21">
    <location>
        <begin position="115"/>
        <end position="135"/>
    </location>
</feature>
<dbReference type="InterPro" id="IPR029044">
    <property type="entry name" value="Nucleotide-diphossugar_trans"/>
</dbReference>
<dbReference type="AlphaFoldDB" id="A0A096NNQ9"/>
<evidence type="ECO:0000256" key="19">
    <source>
        <dbReference type="ARBA" id="ARBA00078396"/>
    </source>
</evidence>
<evidence type="ECO:0000256" key="11">
    <source>
        <dbReference type="ARBA" id="ARBA00022968"/>
    </source>
</evidence>
<comment type="similarity">
    <text evidence="5">Belongs to the glycosyltransferase 7 family.</text>
</comment>
<dbReference type="PANTHER" id="PTHR19300">
    <property type="entry name" value="BETA-1,4-GALACTOSYLTRANSFERASE"/>
    <property type="match status" value="1"/>
</dbReference>
<keyword evidence="8 22" id="KW-0812">Transmembrane</keyword>
<feature type="region of interest" description="Disordered" evidence="21">
    <location>
        <begin position="542"/>
        <end position="566"/>
    </location>
</feature>
<dbReference type="GO" id="GO:0006665">
    <property type="term" value="P:sphingolipid metabolic process"/>
    <property type="evidence" value="ECO:0007669"/>
    <property type="project" value="UniProtKB-KW"/>
</dbReference>
<feature type="region of interest" description="Disordered" evidence="21">
    <location>
        <begin position="1"/>
        <end position="24"/>
    </location>
</feature>
<dbReference type="GeneTree" id="ENSGT00940000158019"/>
<dbReference type="FunFam" id="3.90.550.10:FF:000037">
    <property type="entry name" value="Beta-1,4-galactosyltransferase 6"/>
    <property type="match status" value="1"/>
</dbReference>
<sequence length="597" mass="67912">MVPWPPRWGRASAEHLGDVPRKPGRWPHWERGCRHLAIFHGSCRGQGGSAAKRKWVFAGRCPAALAPPPARAPRPAPAAAPAQGRSGPHPLHVAQPAAAGGWERRGGGGEWRPARPGRRWPRPRRWRRRPRRRRTGSAGSRPSPALERPPGCSMRARRGLLRLPRRSLLAALFFFSLSSSLLYFVYVAPGIVNTYLFMMQAQGILIRDNVRTIGAQVYEQVLRSAYAKRNSSVNDSDYPLDLNHSETFLQTTTFLPEDFTYFANHTCPERLPSMKGPIDINMSEIGMDYIHELFSKDPTIKLGGHWKPSDCMPRWKVAILIPFRNRHEHLPVLFRHLIPMLQRQRLQFAFYVVEQVGTQPFNRAMLFNVGFQEAMKDLDWDCLIFHDVDHIPESDRNYYGCGQMPRHFATKLDKYMYLLPYTEFFGGVSGLTVEQFRKINGFPNAFWGWGGEDDDLWNRVQNAGYSVSRPEGDTGKYKSIPHHHRGEVQFLGRYALLRKSKERQGLDGLNNLNYFANITYDALYKNITVNLTPELAQIKHRGSEKASDLPKITGSTESQPECKPGPSDLESALFTMAPESPKLQVPLDFVPSVFYFP</sequence>
<dbReference type="Gene3D" id="3.90.550.10">
    <property type="entry name" value="Spore Coat Polysaccharide Biosynthesis Protein SpsA, Chain A"/>
    <property type="match status" value="1"/>
</dbReference>
<accession>A0A096NNQ9</accession>
<evidence type="ECO:0000256" key="16">
    <source>
        <dbReference type="ARBA" id="ARBA00023211"/>
    </source>
</evidence>
<evidence type="ECO:0000256" key="22">
    <source>
        <dbReference type="SAM" id="Phobius"/>
    </source>
</evidence>
<keyword evidence="6" id="KW-0328">Glycosyltransferase</keyword>
<comment type="pathway">
    <text evidence="3">Protein modification; protein glycosylation.</text>
</comment>
<evidence type="ECO:0000256" key="6">
    <source>
        <dbReference type="ARBA" id="ARBA00022676"/>
    </source>
</evidence>
<dbReference type="PRINTS" id="PR02050">
    <property type="entry name" value="B14GALTRFASE"/>
</dbReference>
<reference evidence="25" key="2">
    <citation type="submission" date="2025-08" db="UniProtKB">
        <authorList>
            <consortium name="Ensembl"/>
        </authorList>
    </citation>
    <scope>IDENTIFICATION</scope>
</reference>
<dbReference type="GO" id="GO:0009101">
    <property type="term" value="P:glycoprotein biosynthetic process"/>
    <property type="evidence" value="ECO:0007669"/>
    <property type="project" value="TreeGrafter"/>
</dbReference>
<dbReference type="EC" id="2.4.1.274" evidence="18"/>
<evidence type="ECO:0000256" key="2">
    <source>
        <dbReference type="ARBA" id="ARBA00004447"/>
    </source>
</evidence>
<dbReference type="InterPro" id="IPR027791">
    <property type="entry name" value="Galactosyl_T_C"/>
</dbReference>
<evidence type="ECO:0000256" key="1">
    <source>
        <dbReference type="ARBA" id="ARBA00001936"/>
    </source>
</evidence>
<evidence type="ECO:0000256" key="5">
    <source>
        <dbReference type="ARBA" id="ARBA00005735"/>
    </source>
</evidence>
<keyword evidence="10" id="KW-0443">Lipid metabolism</keyword>
<comment type="cofactor">
    <cofactor evidence="1">
        <name>Mn(2+)</name>
        <dbReference type="ChEBI" id="CHEBI:29035"/>
    </cofactor>
</comment>
<dbReference type="HOGENOM" id="CLU_044391_6_0_1"/>
<dbReference type="UniPathway" id="UPA00378"/>
<dbReference type="GO" id="GO:0008489">
    <property type="term" value="F:UDP-galactose:glucosylceramide beta-1,4-galactosyltransferase activity"/>
    <property type="evidence" value="ECO:0007669"/>
    <property type="project" value="UniProtKB-EC"/>
</dbReference>
<keyword evidence="13 22" id="KW-0472">Membrane</keyword>
<evidence type="ECO:0000313" key="25">
    <source>
        <dbReference type="Ensembl" id="ENSPANP00000014619.2"/>
    </source>
</evidence>
<evidence type="ECO:0000256" key="20">
    <source>
        <dbReference type="ARBA" id="ARBA00083409"/>
    </source>
</evidence>
<dbReference type="OMA" id="SIKWATR"/>
<keyword evidence="26" id="KW-1185">Reference proteome</keyword>
<evidence type="ECO:0000256" key="9">
    <source>
        <dbReference type="ARBA" id="ARBA00022723"/>
    </source>
</evidence>
<keyword evidence="15" id="KW-0325">Glycoprotein</keyword>
<name>A0A096NNQ9_PAPAN</name>
<dbReference type="STRING" id="9555.ENSPANP00000014619"/>
<keyword evidence="12 22" id="KW-1133">Transmembrane helix</keyword>
<feature type="domain" description="Galactosyltransferase C-terminal" evidence="23">
    <location>
        <begin position="406"/>
        <end position="483"/>
    </location>
</feature>
<dbReference type="GO" id="GO:0032580">
    <property type="term" value="C:Golgi cisterna membrane"/>
    <property type="evidence" value="ECO:0007669"/>
    <property type="project" value="UniProtKB-SubCell"/>
</dbReference>
<keyword evidence="11" id="KW-0735">Signal-anchor</keyword>
<reference evidence="25" key="3">
    <citation type="submission" date="2025-09" db="UniProtKB">
        <authorList>
            <consortium name="Ensembl"/>
        </authorList>
    </citation>
    <scope>IDENTIFICATION</scope>
</reference>
<dbReference type="InterPro" id="IPR027995">
    <property type="entry name" value="Galactosyl_T_N"/>
</dbReference>
<evidence type="ECO:0000256" key="7">
    <source>
        <dbReference type="ARBA" id="ARBA00022679"/>
    </source>
</evidence>
<evidence type="ECO:0000256" key="3">
    <source>
        <dbReference type="ARBA" id="ARBA00004922"/>
    </source>
</evidence>
<dbReference type="InterPro" id="IPR003859">
    <property type="entry name" value="Galactosyl_T"/>
</dbReference>
<organism evidence="25 26">
    <name type="scientific">Papio anubis</name>
    <name type="common">Olive baboon</name>
    <dbReference type="NCBI Taxonomy" id="9555"/>
    <lineage>
        <taxon>Eukaryota</taxon>
        <taxon>Metazoa</taxon>
        <taxon>Chordata</taxon>
        <taxon>Craniata</taxon>
        <taxon>Vertebrata</taxon>
        <taxon>Euteleostomi</taxon>
        <taxon>Mammalia</taxon>
        <taxon>Eutheria</taxon>
        <taxon>Euarchontoglires</taxon>
        <taxon>Primates</taxon>
        <taxon>Haplorrhini</taxon>
        <taxon>Catarrhini</taxon>
        <taxon>Cercopithecidae</taxon>
        <taxon>Cercopithecinae</taxon>
        <taxon>Papio</taxon>
    </lineage>
</organism>
<dbReference type="PANTHER" id="PTHR19300:SF45">
    <property type="entry name" value="BETA-1,4-GALACTOSYLTRANSFERASE 5"/>
    <property type="match status" value="1"/>
</dbReference>
<feature type="compositionally biased region" description="Basic and acidic residues" evidence="21">
    <location>
        <begin position="12"/>
        <end position="24"/>
    </location>
</feature>
<evidence type="ECO:0000259" key="24">
    <source>
        <dbReference type="Pfam" id="PF13733"/>
    </source>
</evidence>
<evidence type="ECO:0000256" key="15">
    <source>
        <dbReference type="ARBA" id="ARBA00023180"/>
    </source>
</evidence>
<feature type="compositionally biased region" description="Pro residues" evidence="21">
    <location>
        <begin position="66"/>
        <end position="78"/>
    </location>
</feature>
<evidence type="ECO:0000256" key="8">
    <source>
        <dbReference type="ARBA" id="ARBA00022692"/>
    </source>
</evidence>
<keyword evidence="10" id="KW-0746">Sphingolipid metabolism</keyword>
<dbReference type="Pfam" id="PF13733">
    <property type="entry name" value="Glyco_transf_7N"/>
    <property type="match status" value="1"/>
</dbReference>
<evidence type="ECO:0000259" key="23">
    <source>
        <dbReference type="Pfam" id="PF02709"/>
    </source>
</evidence>
<dbReference type="Proteomes" id="UP000028761">
    <property type="component" value="Chromosome 16"/>
</dbReference>
<comment type="pathway">
    <text evidence="4">Sphingolipid metabolism.</text>
</comment>
<dbReference type="CDD" id="cd00899">
    <property type="entry name" value="b4GalT"/>
    <property type="match status" value="1"/>
</dbReference>
<gene>
    <name evidence="25" type="primary">B4GALT5</name>
</gene>
<evidence type="ECO:0000256" key="21">
    <source>
        <dbReference type="SAM" id="MobiDB-lite"/>
    </source>
</evidence>
<comment type="catalytic activity">
    <reaction evidence="17">
        <text>a beta-D-glucosyl-(1&lt;-&gt;1')-N-acylsphing-4-enine + UDP-alpha-D-galactose = a beta-D-Gal-(1-&gt;4)-beta-D-Glc-(1&lt;-&gt;1)-Cer(d18:1(4E)) + UDP + H(+)</text>
        <dbReference type="Rhea" id="RHEA:31495"/>
        <dbReference type="ChEBI" id="CHEBI:15378"/>
        <dbReference type="ChEBI" id="CHEBI:17950"/>
        <dbReference type="ChEBI" id="CHEBI:22801"/>
        <dbReference type="ChEBI" id="CHEBI:58223"/>
        <dbReference type="ChEBI" id="CHEBI:66914"/>
        <dbReference type="EC" id="2.4.1.274"/>
    </reaction>
    <physiologicalReaction direction="left-to-right" evidence="17">
        <dbReference type="Rhea" id="RHEA:31496"/>
    </physiologicalReaction>
</comment>
<evidence type="ECO:0000256" key="18">
    <source>
        <dbReference type="ARBA" id="ARBA00066772"/>
    </source>
</evidence>
<dbReference type="GO" id="GO:0046872">
    <property type="term" value="F:metal ion binding"/>
    <property type="evidence" value="ECO:0007669"/>
    <property type="project" value="UniProtKB-KW"/>
</dbReference>
<comment type="subcellular location">
    <subcellularLocation>
        <location evidence="2">Golgi apparatus</location>
        <location evidence="2">Golgi stack membrane</location>
        <topology evidence="2">Single-pass type II membrane protein</topology>
    </subcellularLocation>
</comment>
<dbReference type="GO" id="GO:0000139">
    <property type="term" value="C:Golgi membrane"/>
    <property type="evidence" value="ECO:0007669"/>
    <property type="project" value="UniProtKB-ARBA"/>
</dbReference>
<feature type="transmembrane region" description="Helical" evidence="22">
    <location>
        <begin position="167"/>
        <end position="186"/>
    </location>
</feature>
<evidence type="ECO:0000256" key="12">
    <source>
        <dbReference type="ARBA" id="ARBA00022989"/>
    </source>
</evidence>
<keyword evidence="9" id="KW-0479">Metal-binding</keyword>
<evidence type="ECO:0000256" key="10">
    <source>
        <dbReference type="ARBA" id="ARBA00022919"/>
    </source>
</evidence>
<keyword evidence="14" id="KW-1015">Disulfide bond</keyword>
<evidence type="ECO:0000256" key="13">
    <source>
        <dbReference type="ARBA" id="ARBA00023136"/>
    </source>
</evidence>
<evidence type="ECO:0000256" key="4">
    <source>
        <dbReference type="ARBA" id="ARBA00004991"/>
    </source>
</evidence>